<dbReference type="Proteomes" id="UP001329151">
    <property type="component" value="Chromosome"/>
</dbReference>
<dbReference type="RefSeq" id="WP_130557052.1">
    <property type="nucleotide sequence ID" value="NZ_AP028947.1"/>
</dbReference>
<dbReference type="EMBL" id="AP028947">
    <property type="protein sequence ID" value="BET24713.1"/>
    <property type="molecule type" value="Genomic_DNA"/>
</dbReference>
<evidence type="ECO:0000313" key="2">
    <source>
        <dbReference type="Proteomes" id="UP001329151"/>
    </source>
</evidence>
<reference evidence="1 2" key="1">
    <citation type="submission" date="2023-10" db="EMBL/GenBank/DDBJ databases">
        <title>Complete Genome Sequence of Limnobacter thiooxidans CS-K2T, Isolated from freshwater lake sediments in Bavaria, Germany.</title>
        <authorList>
            <person name="Naruki M."/>
            <person name="Watanabe A."/>
            <person name="Warashina T."/>
            <person name="Morita T."/>
            <person name="Arakawa K."/>
        </authorList>
    </citation>
    <scope>NUCLEOTIDE SEQUENCE [LARGE SCALE GENOMIC DNA]</scope>
    <source>
        <strain evidence="1 2">CS-K2</strain>
    </source>
</reference>
<proteinExistence type="predicted"/>
<sequence>MRRIFSVIEANNSVPATPPAQAHVQAPEECINAIQAAWAEALRCDFGRAREALLCRLADTCSELARLYPNDAKVLLWNGIVMTGYAKSLGGLCGLQLQLQAKIALEQAMALAPQDGAPCLYLGLLYDQAPEAPYGFGDEARAKALLEKGLNLMLNSGQVDRRTA</sequence>
<gene>
    <name evidence="1" type="ORF">RGQ30_02140</name>
</gene>
<evidence type="ECO:0000313" key="1">
    <source>
        <dbReference type="EMBL" id="BET24713.1"/>
    </source>
</evidence>
<name>A0AA86IZC4_9BURK</name>
<keyword evidence="2" id="KW-1185">Reference proteome</keyword>
<dbReference type="KEGG" id="lto:RGQ30_02140"/>
<protein>
    <submittedName>
        <fullName evidence="1">Uncharacterized protein</fullName>
    </submittedName>
</protein>
<dbReference type="AlphaFoldDB" id="A0AA86IZC4"/>
<accession>A0AA86IZC4</accession>
<organism evidence="1 2">
    <name type="scientific">Limnobacter thiooxidans</name>
    <dbReference type="NCBI Taxonomy" id="131080"/>
    <lineage>
        <taxon>Bacteria</taxon>
        <taxon>Pseudomonadati</taxon>
        <taxon>Pseudomonadota</taxon>
        <taxon>Betaproteobacteria</taxon>
        <taxon>Burkholderiales</taxon>
        <taxon>Burkholderiaceae</taxon>
        <taxon>Limnobacter</taxon>
    </lineage>
</organism>